<organism evidence="5 6">
    <name type="scientific">Ornithinimicrobium tianjinense</name>
    <dbReference type="NCBI Taxonomy" id="1195761"/>
    <lineage>
        <taxon>Bacteria</taxon>
        <taxon>Bacillati</taxon>
        <taxon>Actinomycetota</taxon>
        <taxon>Actinomycetes</taxon>
        <taxon>Micrococcales</taxon>
        <taxon>Ornithinimicrobiaceae</taxon>
        <taxon>Ornithinimicrobium</taxon>
    </lineage>
</organism>
<evidence type="ECO:0000256" key="2">
    <source>
        <dbReference type="ARBA" id="ARBA00023125"/>
    </source>
</evidence>
<evidence type="ECO:0000259" key="4">
    <source>
        <dbReference type="PROSITE" id="PS50932"/>
    </source>
</evidence>
<keyword evidence="6" id="KW-1185">Reference proteome</keyword>
<dbReference type="SMART" id="SM00354">
    <property type="entry name" value="HTH_LACI"/>
    <property type="match status" value="1"/>
</dbReference>
<dbReference type="GO" id="GO:0003700">
    <property type="term" value="F:DNA-binding transcription factor activity"/>
    <property type="evidence" value="ECO:0007669"/>
    <property type="project" value="TreeGrafter"/>
</dbReference>
<dbReference type="SUPFAM" id="SSF53822">
    <property type="entry name" value="Periplasmic binding protein-like I"/>
    <property type="match status" value="1"/>
</dbReference>
<evidence type="ECO:0000256" key="3">
    <source>
        <dbReference type="ARBA" id="ARBA00023163"/>
    </source>
</evidence>
<dbReference type="InterPro" id="IPR028082">
    <property type="entry name" value="Peripla_BP_I"/>
</dbReference>
<evidence type="ECO:0000256" key="1">
    <source>
        <dbReference type="ARBA" id="ARBA00023015"/>
    </source>
</evidence>
<comment type="caution">
    <text evidence="5">The sequence shown here is derived from an EMBL/GenBank/DDBJ whole genome shotgun (WGS) entry which is preliminary data.</text>
</comment>
<keyword evidence="1" id="KW-0805">Transcription regulation</keyword>
<dbReference type="AlphaFoldDB" id="A0A917BFS8"/>
<evidence type="ECO:0000313" key="6">
    <source>
        <dbReference type="Proteomes" id="UP000605670"/>
    </source>
</evidence>
<sequence length="341" mass="35616">MTTAPPPGGTRATIYEVAEAAGVSIATVSRMLSSPDKVSPRTREKVQQAIDVLNYVPHGAARSLAARQQEAYGLVLPELTGPYYPELLTGFESAAAERGASVVLLLTRDKPGVELALRRLAGRVDAVALMGGVHVPASVVADVARKVPVVGVAVAHLGSGVESFSTDNVDSARELTTHLISTHGLRRLVFVGATDTVPDAQGRYEGFVQAHRDAGLKAPPPVSAELSEEGGLRVADMVTTGVLSADGLVCANDELALALVRELPRAGIEVPGRLAVTGWDDQMAARYVTPALTTVRQPVRDLGQAAASRIHELLADPGSAPPDHRLATSVVIRRSCGCDAA</sequence>
<dbReference type="PANTHER" id="PTHR30146">
    <property type="entry name" value="LACI-RELATED TRANSCRIPTIONAL REPRESSOR"/>
    <property type="match status" value="1"/>
</dbReference>
<dbReference type="PROSITE" id="PS00356">
    <property type="entry name" value="HTH_LACI_1"/>
    <property type="match status" value="1"/>
</dbReference>
<protein>
    <submittedName>
        <fullName evidence="5">LacI family transcriptional regulator</fullName>
    </submittedName>
</protein>
<dbReference type="RefSeq" id="WP_188428006.1">
    <property type="nucleotide sequence ID" value="NZ_BAABKH010000010.1"/>
</dbReference>
<accession>A0A917BFS8</accession>
<evidence type="ECO:0000313" key="5">
    <source>
        <dbReference type="EMBL" id="GGF40219.1"/>
    </source>
</evidence>
<dbReference type="CDD" id="cd06267">
    <property type="entry name" value="PBP1_LacI_sugar_binding-like"/>
    <property type="match status" value="1"/>
</dbReference>
<dbReference type="InterPro" id="IPR000843">
    <property type="entry name" value="HTH_LacI"/>
</dbReference>
<dbReference type="PROSITE" id="PS50932">
    <property type="entry name" value="HTH_LACI_2"/>
    <property type="match status" value="1"/>
</dbReference>
<keyword evidence="2" id="KW-0238">DNA-binding</keyword>
<name>A0A917BFS8_9MICO</name>
<keyword evidence="3" id="KW-0804">Transcription</keyword>
<dbReference type="PANTHER" id="PTHR30146:SF109">
    <property type="entry name" value="HTH-TYPE TRANSCRIPTIONAL REGULATOR GALS"/>
    <property type="match status" value="1"/>
</dbReference>
<dbReference type="Gene3D" id="1.10.260.40">
    <property type="entry name" value="lambda repressor-like DNA-binding domains"/>
    <property type="match status" value="1"/>
</dbReference>
<feature type="domain" description="HTH lacI-type" evidence="4">
    <location>
        <begin position="12"/>
        <end position="66"/>
    </location>
</feature>
<reference evidence="5" key="1">
    <citation type="journal article" date="2014" name="Int. J. Syst. Evol. Microbiol.">
        <title>Complete genome sequence of Corynebacterium casei LMG S-19264T (=DSM 44701T), isolated from a smear-ripened cheese.</title>
        <authorList>
            <consortium name="US DOE Joint Genome Institute (JGI-PGF)"/>
            <person name="Walter F."/>
            <person name="Albersmeier A."/>
            <person name="Kalinowski J."/>
            <person name="Ruckert C."/>
        </authorList>
    </citation>
    <scope>NUCLEOTIDE SEQUENCE</scope>
    <source>
        <strain evidence="5">CGMCC 1.12160</strain>
    </source>
</reference>
<dbReference type="Pfam" id="PF00356">
    <property type="entry name" value="LacI"/>
    <property type="match status" value="1"/>
</dbReference>
<gene>
    <name evidence="5" type="ORF">GCM10011366_04820</name>
</gene>
<dbReference type="EMBL" id="BMEM01000001">
    <property type="protein sequence ID" value="GGF40219.1"/>
    <property type="molecule type" value="Genomic_DNA"/>
</dbReference>
<reference evidence="5" key="2">
    <citation type="submission" date="2020-09" db="EMBL/GenBank/DDBJ databases">
        <authorList>
            <person name="Sun Q."/>
            <person name="Zhou Y."/>
        </authorList>
    </citation>
    <scope>NUCLEOTIDE SEQUENCE</scope>
    <source>
        <strain evidence="5">CGMCC 1.12160</strain>
    </source>
</reference>
<dbReference type="SUPFAM" id="SSF47413">
    <property type="entry name" value="lambda repressor-like DNA-binding domains"/>
    <property type="match status" value="1"/>
</dbReference>
<dbReference type="InterPro" id="IPR046335">
    <property type="entry name" value="LacI/GalR-like_sensor"/>
</dbReference>
<dbReference type="Gene3D" id="3.40.50.2300">
    <property type="match status" value="2"/>
</dbReference>
<dbReference type="GO" id="GO:0000976">
    <property type="term" value="F:transcription cis-regulatory region binding"/>
    <property type="evidence" value="ECO:0007669"/>
    <property type="project" value="TreeGrafter"/>
</dbReference>
<dbReference type="CDD" id="cd01392">
    <property type="entry name" value="HTH_LacI"/>
    <property type="match status" value="1"/>
</dbReference>
<dbReference type="Pfam" id="PF13377">
    <property type="entry name" value="Peripla_BP_3"/>
    <property type="match status" value="1"/>
</dbReference>
<dbReference type="Proteomes" id="UP000605670">
    <property type="component" value="Unassembled WGS sequence"/>
</dbReference>
<dbReference type="InterPro" id="IPR010982">
    <property type="entry name" value="Lambda_DNA-bd_dom_sf"/>
</dbReference>
<proteinExistence type="predicted"/>